<dbReference type="InterPro" id="IPR003442">
    <property type="entry name" value="T6A_TsaE"/>
</dbReference>
<evidence type="ECO:0000256" key="7">
    <source>
        <dbReference type="ARBA" id="ARBA00022741"/>
    </source>
</evidence>
<sequence length="146" mass="17148">MIDNTNDKFKEVIVTKDELNQVVEEISKYFKINTTILLYGGLGAGKTTFTKKLLESLGVKELVTSPTFTLMNQYQVNEVKINHIDAYRLSNTSDYDMFLEEMLDSFNVIEWPENFKINYSDYFNLIKIKIEYIDEETRKFKIIEGK</sequence>
<reference evidence="11 12" key="1">
    <citation type="submission" date="2017-07" db="EMBL/GenBank/DDBJ databases">
        <title>Complete genome sequence of Spiroplasma corruscae EC-1 (DSM 19793).</title>
        <authorList>
            <person name="Tsai Y.-M."/>
            <person name="Lo W.-S."/>
            <person name="Kuo C.-H."/>
        </authorList>
    </citation>
    <scope>NUCLEOTIDE SEQUENCE [LARGE SCALE GENOMIC DNA]</scope>
    <source>
        <strain evidence="11 12">EC-1</strain>
    </source>
</reference>
<protein>
    <recommendedName>
        <fullName evidence="3">tRNA threonylcarbamoyladenosine biosynthesis protein TsaE</fullName>
    </recommendedName>
    <alternativeName>
        <fullName evidence="10">t(6)A37 threonylcarbamoyladenosine biosynthesis protein TsaE</fullName>
    </alternativeName>
</protein>
<evidence type="ECO:0000256" key="9">
    <source>
        <dbReference type="ARBA" id="ARBA00022842"/>
    </source>
</evidence>
<dbReference type="GO" id="GO:0005524">
    <property type="term" value="F:ATP binding"/>
    <property type="evidence" value="ECO:0007669"/>
    <property type="project" value="UniProtKB-KW"/>
</dbReference>
<evidence type="ECO:0000256" key="6">
    <source>
        <dbReference type="ARBA" id="ARBA00022723"/>
    </source>
</evidence>
<dbReference type="Pfam" id="PF02367">
    <property type="entry name" value="TsaE"/>
    <property type="match status" value="1"/>
</dbReference>
<dbReference type="GO" id="GO:0016740">
    <property type="term" value="F:transferase activity"/>
    <property type="evidence" value="ECO:0007669"/>
    <property type="project" value="UniProtKB-KW"/>
</dbReference>
<evidence type="ECO:0000256" key="10">
    <source>
        <dbReference type="ARBA" id="ARBA00032441"/>
    </source>
</evidence>
<keyword evidence="5" id="KW-0819">tRNA processing</keyword>
<dbReference type="PANTHER" id="PTHR33540">
    <property type="entry name" value="TRNA THREONYLCARBAMOYLADENOSINE BIOSYNTHESIS PROTEIN TSAE"/>
    <property type="match status" value="1"/>
</dbReference>
<accession>A0A222EQB1</accession>
<evidence type="ECO:0000313" key="12">
    <source>
        <dbReference type="Proteomes" id="UP000203229"/>
    </source>
</evidence>
<dbReference type="EMBL" id="CP022535">
    <property type="protein sequence ID" value="ASP28652.1"/>
    <property type="molecule type" value="Genomic_DNA"/>
</dbReference>
<keyword evidence="6" id="KW-0479">Metal-binding</keyword>
<evidence type="ECO:0000313" key="11">
    <source>
        <dbReference type="EMBL" id="ASP28652.1"/>
    </source>
</evidence>
<comment type="similarity">
    <text evidence="2">Belongs to the TsaE family.</text>
</comment>
<evidence type="ECO:0000256" key="5">
    <source>
        <dbReference type="ARBA" id="ARBA00022694"/>
    </source>
</evidence>
<dbReference type="Gene3D" id="3.40.50.300">
    <property type="entry name" value="P-loop containing nucleotide triphosphate hydrolases"/>
    <property type="match status" value="1"/>
</dbReference>
<dbReference type="GO" id="GO:0002949">
    <property type="term" value="P:tRNA threonylcarbamoyladenosine modification"/>
    <property type="evidence" value="ECO:0007669"/>
    <property type="project" value="InterPro"/>
</dbReference>
<dbReference type="OrthoDB" id="9815896at2"/>
<dbReference type="InterPro" id="IPR027417">
    <property type="entry name" value="P-loop_NTPase"/>
</dbReference>
<name>A0A222EQB1_9MOLU</name>
<dbReference type="GO" id="GO:0005737">
    <property type="term" value="C:cytoplasm"/>
    <property type="evidence" value="ECO:0007669"/>
    <property type="project" value="UniProtKB-SubCell"/>
</dbReference>
<evidence type="ECO:0000256" key="3">
    <source>
        <dbReference type="ARBA" id="ARBA00019010"/>
    </source>
</evidence>
<organism evidence="11 12">
    <name type="scientific">Spiroplasma corruscae</name>
    <dbReference type="NCBI Taxonomy" id="216934"/>
    <lineage>
        <taxon>Bacteria</taxon>
        <taxon>Bacillati</taxon>
        <taxon>Mycoplasmatota</taxon>
        <taxon>Mollicutes</taxon>
        <taxon>Entomoplasmatales</taxon>
        <taxon>Spiroplasmataceae</taxon>
        <taxon>Spiroplasma</taxon>
    </lineage>
</organism>
<keyword evidence="8" id="KW-0067">ATP-binding</keyword>
<dbReference type="NCBIfam" id="TIGR00150">
    <property type="entry name" value="T6A_YjeE"/>
    <property type="match status" value="1"/>
</dbReference>
<dbReference type="AlphaFoldDB" id="A0A222EQB1"/>
<proteinExistence type="inferred from homology"/>
<dbReference type="RefSeq" id="WP_094049592.1">
    <property type="nucleotide sequence ID" value="NZ_CP022535.1"/>
</dbReference>
<evidence type="ECO:0000256" key="2">
    <source>
        <dbReference type="ARBA" id="ARBA00007599"/>
    </source>
</evidence>
<keyword evidence="12" id="KW-1185">Reference proteome</keyword>
<keyword evidence="7" id="KW-0547">Nucleotide-binding</keyword>
<comment type="subcellular location">
    <subcellularLocation>
        <location evidence="1">Cytoplasm</location>
    </subcellularLocation>
</comment>
<dbReference type="GO" id="GO:0046872">
    <property type="term" value="F:metal ion binding"/>
    <property type="evidence" value="ECO:0007669"/>
    <property type="project" value="UniProtKB-KW"/>
</dbReference>
<gene>
    <name evidence="11" type="primary">tsaE</name>
    <name evidence="11" type="ORF">SCORR_v1c08800</name>
</gene>
<evidence type="ECO:0000256" key="8">
    <source>
        <dbReference type="ARBA" id="ARBA00022840"/>
    </source>
</evidence>
<evidence type="ECO:0000256" key="4">
    <source>
        <dbReference type="ARBA" id="ARBA00022490"/>
    </source>
</evidence>
<keyword evidence="4" id="KW-0963">Cytoplasm</keyword>
<evidence type="ECO:0000256" key="1">
    <source>
        <dbReference type="ARBA" id="ARBA00004496"/>
    </source>
</evidence>
<dbReference type="SUPFAM" id="SSF52540">
    <property type="entry name" value="P-loop containing nucleoside triphosphate hydrolases"/>
    <property type="match status" value="1"/>
</dbReference>
<keyword evidence="9" id="KW-0460">Magnesium</keyword>
<keyword evidence="11" id="KW-0808">Transferase</keyword>
<dbReference type="Proteomes" id="UP000203229">
    <property type="component" value="Chromosome"/>
</dbReference>
<dbReference type="PANTHER" id="PTHR33540:SF2">
    <property type="entry name" value="TRNA THREONYLCARBAMOYLADENOSINE BIOSYNTHESIS PROTEIN TSAE"/>
    <property type="match status" value="1"/>
</dbReference>
<dbReference type="KEGG" id="scou:SCORR_v1c08800"/>